<dbReference type="InterPro" id="IPR015943">
    <property type="entry name" value="WD40/YVTN_repeat-like_dom_sf"/>
</dbReference>
<dbReference type="InterPro" id="IPR011044">
    <property type="entry name" value="Quino_amine_DH_bsu"/>
</dbReference>
<dbReference type="InterPro" id="IPR051200">
    <property type="entry name" value="Host-pathogen_enzymatic-act"/>
</dbReference>
<keyword evidence="1" id="KW-0732">Signal</keyword>
<evidence type="ECO:0000256" key="1">
    <source>
        <dbReference type="SAM" id="SignalP"/>
    </source>
</evidence>
<dbReference type="PANTHER" id="PTHR47197">
    <property type="entry name" value="PROTEIN NIRF"/>
    <property type="match status" value="1"/>
</dbReference>
<dbReference type="Proteomes" id="UP000015523">
    <property type="component" value="Unassembled WGS sequence"/>
</dbReference>
<gene>
    <name evidence="2" type="ORF">M529_21990</name>
</gene>
<feature type="signal peptide" evidence="1">
    <location>
        <begin position="1"/>
        <end position="25"/>
    </location>
</feature>
<keyword evidence="3" id="KW-1185">Reference proteome</keyword>
<reference evidence="2 3" key="1">
    <citation type="journal article" date="2013" name="Genome Announc.">
        <title>Draft Genome Sequence of Sphingobium ummariense Strain RL-3, a Hexachlorocyclohexane-Degrading Bacterium.</title>
        <authorList>
            <person name="Kohli P."/>
            <person name="Dua A."/>
            <person name="Sangwan N."/>
            <person name="Oldach P."/>
            <person name="Khurana J.P."/>
            <person name="Lal R."/>
        </authorList>
    </citation>
    <scope>NUCLEOTIDE SEQUENCE [LARGE SCALE GENOMIC DNA]</scope>
    <source>
        <strain evidence="2 3">RL-3</strain>
    </source>
</reference>
<comment type="caution">
    <text evidence="2">The sequence shown here is derived from an EMBL/GenBank/DDBJ whole genome shotgun (WGS) entry which is preliminary data.</text>
</comment>
<dbReference type="SUPFAM" id="SSF50969">
    <property type="entry name" value="YVTN repeat-like/Quinoprotein amine dehydrogenase"/>
    <property type="match status" value="1"/>
</dbReference>
<dbReference type="Gene3D" id="2.130.10.10">
    <property type="entry name" value="YVTN repeat-like/Quinoprotein amine dehydrogenase"/>
    <property type="match status" value="1"/>
</dbReference>
<accession>T0K0F9</accession>
<protein>
    <submittedName>
        <fullName evidence="2">Uncharacterized protein</fullName>
    </submittedName>
</protein>
<feature type="chain" id="PRO_5004578533" evidence="1">
    <location>
        <begin position="26"/>
        <end position="366"/>
    </location>
</feature>
<dbReference type="EMBL" id="AUWY01000129">
    <property type="protein sequence ID" value="EQB29994.1"/>
    <property type="molecule type" value="Genomic_DNA"/>
</dbReference>
<sequence length="366" mass="40157">MRRAVHRLRAALAAVCALAALPAPAATLFMGSYPDSLLVFDEGKGAVTEQIKLATGLPTSMQLSDDGKRIYVTTITTSGIEVLDTATHKIVNKFSLNDATTRYRFWGGAPDPTGRFFYTVVTKIDKKIDRYEISKPLYSVIDLKLRKIVRTAEIDKEDEKAGGGYRAGYKVSGDGKFLYVFGDKVIIVDTATLKAVDRIDLSRPEGTGLENVGFGGTLDAVRTPGQYVSLFNASDPYIHSKTFGVARFDLNSRRFDFTPIGPAPAAMAGLQVTPDGKEAYTVVTNGTLGNKRCEFWRFDLTTNAVLDKAEFPCRSRFRLGMSLDGRKLYIYGASYDIEVYDARTLKHETTWDLGNDSTGAGMVAVQ</sequence>
<proteinExistence type="predicted"/>
<dbReference type="eggNOG" id="COG3391">
    <property type="taxonomic scope" value="Bacteria"/>
</dbReference>
<dbReference type="STRING" id="1346791.M529_21990"/>
<organism evidence="2 3">
    <name type="scientific">Sphingobium ummariense RL-3</name>
    <dbReference type="NCBI Taxonomy" id="1346791"/>
    <lineage>
        <taxon>Bacteria</taxon>
        <taxon>Pseudomonadati</taxon>
        <taxon>Pseudomonadota</taxon>
        <taxon>Alphaproteobacteria</taxon>
        <taxon>Sphingomonadales</taxon>
        <taxon>Sphingomonadaceae</taxon>
        <taxon>Sphingobium</taxon>
    </lineage>
</organism>
<evidence type="ECO:0000313" key="2">
    <source>
        <dbReference type="EMBL" id="EQB29994.1"/>
    </source>
</evidence>
<evidence type="ECO:0000313" key="3">
    <source>
        <dbReference type="Proteomes" id="UP000015523"/>
    </source>
</evidence>
<dbReference type="PATRIC" id="fig|1346791.3.peg.4248"/>
<name>T0K0F9_9SPHN</name>
<dbReference type="AlphaFoldDB" id="T0K0F9"/>
<dbReference type="PANTHER" id="PTHR47197:SF3">
    <property type="entry name" value="DIHYDRO-HEME D1 DEHYDROGENASE"/>
    <property type="match status" value="1"/>
</dbReference>